<dbReference type="Pfam" id="PF00126">
    <property type="entry name" value="HTH_1"/>
    <property type="match status" value="1"/>
</dbReference>
<evidence type="ECO:0000256" key="1">
    <source>
        <dbReference type="ARBA" id="ARBA00009437"/>
    </source>
</evidence>
<proteinExistence type="inferred from homology"/>
<comment type="similarity">
    <text evidence="1">Belongs to the LysR transcriptional regulatory family.</text>
</comment>
<dbReference type="EMBL" id="RJKM01000001">
    <property type="protein sequence ID" value="ROP38677.1"/>
    <property type="molecule type" value="Genomic_DNA"/>
</dbReference>
<dbReference type="SUPFAM" id="SSF53850">
    <property type="entry name" value="Periplasmic binding protein-like II"/>
    <property type="match status" value="1"/>
</dbReference>
<organism evidence="6 7">
    <name type="scientific">Saccharothrix texasensis</name>
    <dbReference type="NCBI Taxonomy" id="103734"/>
    <lineage>
        <taxon>Bacteria</taxon>
        <taxon>Bacillati</taxon>
        <taxon>Actinomycetota</taxon>
        <taxon>Actinomycetes</taxon>
        <taxon>Pseudonocardiales</taxon>
        <taxon>Pseudonocardiaceae</taxon>
        <taxon>Saccharothrix</taxon>
    </lineage>
</organism>
<protein>
    <submittedName>
        <fullName evidence="6">DNA-binding transcriptional LysR family regulator</fullName>
    </submittedName>
</protein>
<dbReference type="InterPro" id="IPR005119">
    <property type="entry name" value="LysR_subst-bd"/>
</dbReference>
<name>A0A3N1H802_9PSEU</name>
<keyword evidence="7" id="KW-1185">Reference proteome</keyword>
<dbReference type="PRINTS" id="PR00039">
    <property type="entry name" value="HTHLYSR"/>
</dbReference>
<dbReference type="PROSITE" id="PS50931">
    <property type="entry name" value="HTH_LYSR"/>
    <property type="match status" value="1"/>
</dbReference>
<dbReference type="Gene3D" id="3.40.190.290">
    <property type="match status" value="1"/>
</dbReference>
<dbReference type="PANTHER" id="PTHR30126:SF39">
    <property type="entry name" value="HTH-TYPE TRANSCRIPTIONAL REGULATOR CYSL"/>
    <property type="match status" value="1"/>
</dbReference>
<gene>
    <name evidence="6" type="ORF">EDD40_4039</name>
</gene>
<dbReference type="Pfam" id="PF03466">
    <property type="entry name" value="LysR_substrate"/>
    <property type="match status" value="1"/>
</dbReference>
<evidence type="ECO:0000256" key="3">
    <source>
        <dbReference type="ARBA" id="ARBA00023125"/>
    </source>
</evidence>
<dbReference type="InterPro" id="IPR036390">
    <property type="entry name" value="WH_DNA-bd_sf"/>
</dbReference>
<evidence type="ECO:0000313" key="6">
    <source>
        <dbReference type="EMBL" id="ROP38677.1"/>
    </source>
</evidence>
<keyword evidence="2" id="KW-0805">Transcription regulation</keyword>
<evidence type="ECO:0000256" key="4">
    <source>
        <dbReference type="ARBA" id="ARBA00023163"/>
    </source>
</evidence>
<accession>A0A3N1H802</accession>
<dbReference type="PANTHER" id="PTHR30126">
    <property type="entry name" value="HTH-TYPE TRANSCRIPTIONAL REGULATOR"/>
    <property type="match status" value="1"/>
</dbReference>
<dbReference type="Gene3D" id="3.40.190.10">
    <property type="entry name" value="Periplasmic binding protein-like II"/>
    <property type="match status" value="1"/>
</dbReference>
<evidence type="ECO:0000256" key="2">
    <source>
        <dbReference type="ARBA" id="ARBA00023015"/>
    </source>
</evidence>
<feature type="domain" description="HTH lysR-type" evidence="5">
    <location>
        <begin position="10"/>
        <end position="67"/>
    </location>
</feature>
<evidence type="ECO:0000259" key="5">
    <source>
        <dbReference type="PROSITE" id="PS50931"/>
    </source>
</evidence>
<keyword evidence="4" id="KW-0804">Transcription</keyword>
<dbReference type="InterPro" id="IPR036388">
    <property type="entry name" value="WH-like_DNA-bd_sf"/>
</dbReference>
<dbReference type="CDD" id="cd05466">
    <property type="entry name" value="PBP2_LTTR_substrate"/>
    <property type="match status" value="1"/>
</dbReference>
<dbReference type="InterPro" id="IPR000847">
    <property type="entry name" value="LysR_HTH_N"/>
</dbReference>
<evidence type="ECO:0000313" key="7">
    <source>
        <dbReference type="Proteomes" id="UP000268727"/>
    </source>
</evidence>
<sequence length="280" mass="29870">MCPIGIVDAVDTRLLRTLLVLARTGSFTATAAELHLVQSTVTSQVKALERHLGARLFDRLPSGARLTEAGRQAVEHAREVLTSEQRLRDAVRGSTAVEGDVRIAAPESVCAYRLPQRVADVAMRWPGISVHLSPAGTRQALAGVRNGTLDLALVLEDSLVAPGLKVTAVGVEPIELVSAPGVVLDERYFLLEEGCSYSDRFVRDLPATPSITRFGSIEAVRSCVVAGLGWTVLPRVAVAEQLDAGTLQRVRELPDSTLFLVTDPRRTPSAAVRAVAAALG</sequence>
<dbReference type="Gene3D" id="1.10.10.10">
    <property type="entry name" value="Winged helix-like DNA-binding domain superfamily/Winged helix DNA-binding domain"/>
    <property type="match status" value="1"/>
</dbReference>
<dbReference type="SUPFAM" id="SSF46785">
    <property type="entry name" value="Winged helix' DNA-binding domain"/>
    <property type="match status" value="1"/>
</dbReference>
<dbReference type="GO" id="GO:0000976">
    <property type="term" value="F:transcription cis-regulatory region binding"/>
    <property type="evidence" value="ECO:0007669"/>
    <property type="project" value="TreeGrafter"/>
</dbReference>
<keyword evidence="3 6" id="KW-0238">DNA-binding</keyword>
<reference evidence="6 7" key="1">
    <citation type="submission" date="2018-11" db="EMBL/GenBank/DDBJ databases">
        <title>Sequencing the genomes of 1000 actinobacteria strains.</title>
        <authorList>
            <person name="Klenk H.-P."/>
        </authorList>
    </citation>
    <scope>NUCLEOTIDE SEQUENCE [LARGE SCALE GENOMIC DNA]</scope>
    <source>
        <strain evidence="6 7">DSM 44231</strain>
    </source>
</reference>
<dbReference type="AlphaFoldDB" id="A0A3N1H802"/>
<comment type="caution">
    <text evidence="6">The sequence shown here is derived from an EMBL/GenBank/DDBJ whole genome shotgun (WGS) entry which is preliminary data.</text>
</comment>
<dbReference type="GO" id="GO:0003700">
    <property type="term" value="F:DNA-binding transcription factor activity"/>
    <property type="evidence" value="ECO:0007669"/>
    <property type="project" value="InterPro"/>
</dbReference>
<dbReference type="Proteomes" id="UP000268727">
    <property type="component" value="Unassembled WGS sequence"/>
</dbReference>